<evidence type="ECO:0000256" key="2">
    <source>
        <dbReference type="SAM" id="SignalP"/>
    </source>
</evidence>
<dbReference type="InterPro" id="IPR011623">
    <property type="entry name" value="7TMR_DISM_rcpt_extracell_dom1"/>
</dbReference>
<evidence type="ECO:0000313" key="4">
    <source>
        <dbReference type="EMBL" id="QDL53649.1"/>
    </source>
</evidence>
<dbReference type="KEGG" id="rhg:EXZ61_05360"/>
<keyword evidence="1" id="KW-0472">Membrane</keyword>
<gene>
    <name evidence="4" type="ORF">EXZ61_05360</name>
</gene>
<sequence>MSYLLTRLFLAFLCVASGLVWASEPAPMRNIVLSDSNPSFDVKSELRSWIDPTGIATIEEAVSDPARFDSAPASLGRELTGDNALWIKLRVLRVEGNTDAWTLNVPIPAIDSVRLFQKEAGGTGKWSVQTAGDTWPQSAWARRGFYADFDLSFNTAGAQDVYLQIRDFHRLNIPIRIANKQTREFHRLVETLLMGLMVGGLLSVAALSLIRYKEHRNPTDLRASVYGLLILLSVAQFSGINSATLWSSLPQLGNYASSILPLFAVGVSLLFVRDLYALSTQYHRYDAFLAATGWGTLAWIASFLVLDRVTADSIGSAIIFFASTVGLAAAVLSWRGGSPIWAWMLLAYVPQYLGVIRLVLQTLGLVPTLWEARYYTAFAVALSVPSLVYALSKLTHDRAEVKNRAEHLPTQDALTGLLTLEKFSTHLQEAYSRAIESREPIALVMVRVVNHEHIRNTLGDPVAEQSLLRAVVKLHRVLRDVDPAGRVDTAQFALLLESVPTRQVLTERMVQLIASGLIPLPGLTPPVTLQFHVACVLLHENPVPPESALGELEEVLDDMSPHTHRPIRFLEAVPTQAGILQAEELAP</sequence>
<dbReference type="InterPro" id="IPR043128">
    <property type="entry name" value="Rev_trsase/Diguanyl_cyclase"/>
</dbReference>
<dbReference type="SMART" id="SM00267">
    <property type="entry name" value="GGDEF"/>
    <property type="match status" value="1"/>
</dbReference>
<accession>A0A515ELY3</accession>
<dbReference type="InterPro" id="IPR029787">
    <property type="entry name" value="Nucleotide_cyclase"/>
</dbReference>
<keyword evidence="5" id="KW-1185">Reference proteome</keyword>
<keyword evidence="1" id="KW-0812">Transmembrane</keyword>
<evidence type="ECO:0000259" key="3">
    <source>
        <dbReference type="SMART" id="SM00267"/>
    </source>
</evidence>
<keyword evidence="2" id="KW-0732">Signal</keyword>
<name>A0A515ELY3_9BURK</name>
<dbReference type="InterPro" id="IPR000160">
    <property type="entry name" value="GGDEF_dom"/>
</dbReference>
<dbReference type="Proteomes" id="UP000317365">
    <property type="component" value="Chromosome"/>
</dbReference>
<feature type="transmembrane region" description="Helical" evidence="1">
    <location>
        <begin position="192"/>
        <end position="212"/>
    </location>
</feature>
<dbReference type="AlphaFoldDB" id="A0A515ELY3"/>
<dbReference type="Pfam" id="PF07696">
    <property type="entry name" value="7TMR-DISMED2"/>
    <property type="match status" value="1"/>
</dbReference>
<dbReference type="Gene3D" id="3.30.70.270">
    <property type="match status" value="1"/>
</dbReference>
<dbReference type="Pfam" id="PF00990">
    <property type="entry name" value="GGDEF"/>
    <property type="match status" value="1"/>
</dbReference>
<evidence type="ECO:0000313" key="5">
    <source>
        <dbReference type="Proteomes" id="UP000317365"/>
    </source>
</evidence>
<feature type="transmembrane region" description="Helical" evidence="1">
    <location>
        <begin position="252"/>
        <end position="272"/>
    </location>
</feature>
<organism evidence="4 5">
    <name type="scientific">Rhodoferax aquaticus</name>
    <dbReference type="NCBI Taxonomy" id="2527691"/>
    <lineage>
        <taxon>Bacteria</taxon>
        <taxon>Pseudomonadati</taxon>
        <taxon>Pseudomonadota</taxon>
        <taxon>Betaproteobacteria</taxon>
        <taxon>Burkholderiales</taxon>
        <taxon>Comamonadaceae</taxon>
        <taxon>Rhodoferax</taxon>
    </lineage>
</organism>
<protein>
    <submittedName>
        <fullName evidence="4">Diguanylate cyclase</fullName>
    </submittedName>
</protein>
<dbReference type="Gene3D" id="2.60.40.2380">
    <property type="match status" value="1"/>
</dbReference>
<feature type="transmembrane region" description="Helical" evidence="1">
    <location>
        <begin position="284"/>
        <end position="305"/>
    </location>
</feature>
<dbReference type="SUPFAM" id="SSF55073">
    <property type="entry name" value="Nucleotide cyclase"/>
    <property type="match status" value="1"/>
</dbReference>
<feature type="transmembrane region" description="Helical" evidence="1">
    <location>
        <begin position="224"/>
        <end position="246"/>
    </location>
</feature>
<proteinExistence type="predicted"/>
<feature type="transmembrane region" description="Helical" evidence="1">
    <location>
        <begin position="341"/>
        <end position="360"/>
    </location>
</feature>
<reference evidence="5" key="2">
    <citation type="journal article" date="2020" name="Int. J. Syst. Evol. Microbiol.">
        <title>Genomic insights into a novel species Rhodoferax aquaticus sp. nov., isolated from freshwater.</title>
        <authorList>
            <person name="Li T."/>
            <person name="Zhuo Y."/>
            <person name="Jin C.Z."/>
            <person name="Wu X."/>
            <person name="Ko S.R."/>
            <person name="Jin F.J."/>
            <person name="Ahn C.Y."/>
            <person name="Oh H.M."/>
            <person name="Lee H.G."/>
            <person name="Jin L."/>
        </authorList>
    </citation>
    <scope>NUCLEOTIDE SEQUENCE [LARGE SCALE GENOMIC DNA]</scope>
    <source>
        <strain evidence="5">Gr-4</strain>
    </source>
</reference>
<feature type="transmembrane region" description="Helical" evidence="1">
    <location>
        <begin position="372"/>
        <end position="392"/>
    </location>
</feature>
<dbReference type="EMBL" id="CP036282">
    <property type="protein sequence ID" value="QDL53649.1"/>
    <property type="molecule type" value="Genomic_DNA"/>
</dbReference>
<dbReference type="InterPro" id="IPR011622">
    <property type="entry name" value="7TMR_DISM_rcpt_extracell_dom2"/>
</dbReference>
<feature type="domain" description="GGDEF" evidence="3">
    <location>
        <begin position="398"/>
        <end position="570"/>
    </location>
</feature>
<feature type="transmembrane region" description="Helical" evidence="1">
    <location>
        <begin position="317"/>
        <end position="334"/>
    </location>
</feature>
<evidence type="ECO:0000256" key="1">
    <source>
        <dbReference type="SAM" id="Phobius"/>
    </source>
</evidence>
<dbReference type="Pfam" id="PF07695">
    <property type="entry name" value="7TMR-DISM_7TM"/>
    <property type="match status" value="1"/>
</dbReference>
<reference evidence="5" key="1">
    <citation type="submission" date="2019-02" db="EMBL/GenBank/DDBJ databases">
        <title>Complete genome sequence of Rhodoferax sp. Gr-4.</title>
        <authorList>
            <person name="Jin L."/>
        </authorList>
    </citation>
    <scope>NUCLEOTIDE SEQUENCE [LARGE SCALE GENOMIC DNA]</scope>
    <source>
        <strain evidence="5">Gr-4</strain>
    </source>
</reference>
<feature type="signal peptide" evidence="2">
    <location>
        <begin position="1"/>
        <end position="22"/>
    </location>
</feature>
<keyword evidence="1" id="KW-1133">Transmembrane helix</keyword>
<feature type="chain" id="PRO_5021906677" evidence="2">
    <location>
        <begin position="23"/>
        <end position="587"/>
    </location>
</feature>